<dbReference type="OMA" id="YETHSRR"/>
<feature type="domain" description="Trichome birefringence-like C-terminal" evidence="8">
    <location>
        <begin position="215"/>
        <end position="480"/>
    </location>
</feature>
<dbReference type="EnsemblPlants" id="QL12p019841:mrna">
    <property type="protein sequence ID" value="QL12p019841:mrna"/>
    <property type="gene ID" value="QL12p019841"/>
</dbReference>
<dbReference type="PANTHER" id="PTHR32285:SF19">
    <property type="entry name" value="PROTEIN TRICHOME BIREFRINGENCE-LIKE 6"/>
    <property type="match status" value="1"/>
</dbReference>
<dbReference type="InterPro" id="IPR029962">
    <property type="entry name" value="TBL"/>
</dbReference>
<dbReference type="InterPro" id="IPR026057">
    <property type="entry name" value="TBL_C"/>
</dbReference>
<feature type="domain" description="Trichome birefringence-like N-terminal" evidence="9">
    <location>
        <begin position="162"/>
        <end position="214"/>
    </location>
</feature>
<reference evidence="10 11" key="1">
    <citation type="journal article" date="2016" name="G3 (Bethesda)">
        <title>First Draft Assembly and Annotation of the Genome of a California Endemic Oak Quercus lobata Nee (Fagaceae).</title>
        <authorList>
            <person name="Sork V.L."/>
            <person name="Fitz-Gibbon S.T."/>
            <person name="Puiu D."/>
            <person name="Crepeau M."/>
            <person name="Gugger P.F."/>
            <person name="Sherman R."/>
            <person name="Stevens K."/>
            <person name="Langley C.H."/>
            <person name="Pellegrini M."/>
            <person name="Salzberg S.L."/>
        </authorList>
    </citation>
    <scope>NUCLEOTIDE SEQUENCE [LARGE SCALE GENOMIC DNA]</scope>
    <source>
        <strain evidence="10 11">cv. SW786</strain>
    </source>
</reference>
<gene>
    <name evidence="10" type="primary">LOC115972110</name>
</gene>
<name>A0A7N2N1W7_QUELO</name>
<dbReference type="InParanoid" id="A0A7N2N1W7"/>
<evidence type="ECO:0000256" key="2">
    <source>
        <dbReference type="ARBA" id="ARBA00007727"/>
    </source>
</evidence>
<evidence type="ECO:0000259" key="8">
    <source>
        <dbReference type="Pfam" id="PF13839"/>
    </source>
</evidence>
<reference evidence="10" key="2">
    <citation type="submission" date="2021-01" db="UniProtKB">
        <authorList>
            <consortium name="EnsemblPlants"/>
        </authorList>
    </citation>
    <scope>IDENTIFICATION</scope>
</reference>
<feature type="transmembrane region" description="Helical" evidence="7">
    <location>
        <begin position="12"/>
        <end position="36"/>
    </location>
</feature>
<keyword evidence="5 7" id="KW-1133">Transmembrane helix</keyword>
<evidence type="ECO:0000313" key="11">
    <source>
        <dbReference type="Proteomes" id="UP000594261"/>
    </source>
</evidence>
<comment type="subcellular location">
    <subcellularLocation>
        <location evidence="1">Membrane</location>
        <topology evidence="1">Single-pass membrane protein</topology>
    </subcellularLocation>
</comment>
<dbReference type="GO" id="GO:0016413">
    <property type="term" value="F:O-acetyltransferase activity"/>
    <property type="evidence" value="ECO:0007669"/>
    <property type="project" value="InterPro"/>
</dbReference>
<organism evidence="10 11">
    <name type="scientific">Quercus lobata</name>
    <name type="common">Valley oak</name>
    <dbReference type="NCBI Taxonomy" id="97700"/>
    <lineage>
        <taxon>Eukaryota</taxon>
        <taxon>Viridiplantae</taxon>
        <taxon>Streptophyta</taxon>
        <taxon>Embryophyta</taxon>
        <taxon>Tracheophyta</taxon>
        <taxon>Spermatophyta</taxon>
        <taxon>Magnoliopsida</taxon>
        <taxon>eudicotyledons</taxon>
        <taxon>Gunneridae</taxon>
        <taxon>Pentapetalae</taxon>
        <taxon>rosids</taxon>
        <taxon>fabids</taxon>
        <taxon>Fagales</taxon>
        <taxon>Fagaceae</taxon>
        <taxon>Quercus</taxon>
    </lineage>
</organism>
<dbReference type="GeneID" id="115972110"/>
<dbReference type="InterPro" id="IPR025846">
    <property type="entry name" value="TBL_N"/>
</dbReference>
<dbReference type="OrthoDB" id="630188at2759"/>
<accession>A0A7N2N1W7</accession>
<keyword evidence="3 7" id="KW-0812">Transmembrane</keyword>
<evidence type="ECO:0000256" key="1">
    <source>
        <dbReference type="ARBA" id="ARBA00004167"/>
    </source>
</evidence>
<dbReference type="KEGG" id="qlo:115972110"/>
<evidence type="ECO:0000256" key="7">
    <source>
        <dbReference type="SAM" id="Phobius"/>
    </source>
</evidence>
<dbReference type="RefSeq" id="XP_030948131.1">
    <property type="nucleotide sequence ID" value="XM_031092271.1"/>
</dbReference>
<keyword evidence="6 7" id="KW-0472">Membrane</keyword>
<protein>
    <recommendedName>
        <fullName evidence="12">Trichome birefringence-like N-terminal domain-containing protein</fullName>
    </recommendedName>
</protein>
<comment type="similarity">
    <text evidence="2">Belongs to the PC-esterase family. TBL subfamily.</text>
</comment>
<evidence type="ECO:0000256" key="3">
    <source>
        <dbReference type="ARBA" id="ARBA00022692"/>
    </source>
</evidence>
<dbReference type="EMBL" id="LRBV02000012">
    <property type="status" value="NOT_ANNOTATED_CDS"/>
    <property type="molecule type" value="Genomic_DNA"/>
</dbReference>
<evidence type="ECO:0000313" key="10">
    <source>
        <dbReference type="EnsemblPlants" id="QL12p019841:mrna"/>
    </source>
</evidence>
<proteinExistence type="inferred from homology"/>
<dbReference type="Pfam" id="PF14416">
    <property type="entry name" value="PMR5N"/>
    <property type="match status" value="1"/>
</dbReference>
<dbReference type="Proteomes" id="UP000594261">
    <property type="component" value="Chromosome 12"/>
</dbReference>
<dbReference type="PANTHER" id="PTHR32285">
    <property type="entry name" value="PROTEIN TRICHOME BIREFRINGENCE-LIKE 9-RELATED"/>
    <property type="match status" value="1"/>
</dbReference>
<evidence type="ECO:0000256" key="5">
    <source>
        <dbReference type="ARBA" id="ARBA00022989"/>
    </source>
</evidence>
<dbReference type="Pfam" id="PF13839">
    <property type="entry name" value="PC-Esterase"/>
    <property type="match status" value="1"/>
</dbReference>
<dbReference type="FunCoup" id="A0A7N2N1W7">
    <property type="interactions" value="96"/>
</dbReference>
<dbReference type="GO" id="GO:0016020">
    <property type="term" value="C:membrane"/>
    <property type="evidence" value="ECO:0007669"/>
    <property type="project" value="UniProtKB-SubCell"/>
</dbReference>
<keyword evidence="4" id="KW-0735">Signal-anchor</keyword>
<dbReference type="GO" id="GO:0005794">
    <property type="term" value="C:Golgi apparatus"/>
    <property type="evidence" value="ECO:0007669"/>
    <property type="project" value="TreeGrafter"/>
</dbReference>
<dbReference type="AlphaFoldDB" id="A0A7N2N1W7"/>
<sequence>MDRQRSFSFKSTRLLVFSFTISSSAILFTFFTIWAIKETPSVRHEIHFKFNKSSLGCSGKFSVTGEKDSILIDAHYKSLDNATGFASISLISGLQRKKEGPEGGKGVGFNLKTMQESTSETLYEKIEVQSSERNKEKGTIATSSENTGVLIRGKVGLKRLKDCDLTKGRWVYDESYPLYTNGSCPFIDEGFNCESNGRLDKNYMKWRWQPQDCEIPRFNATKMLELIRGKRLVFVGDSINRNQWESMLCMLMGAIKDPKRGPYIFKFVDYSCTVEYYVTHFLVHESKAKLGQKRIQTLRIDSIDRGTSRWRGADILVFNTAHWWTHYKTKAGINYYQEGNRVHPQLDVSTAFRRALMTWASWVDRKINPQKTKVFFRSLTPFHFRGGQWNSGGHCIKATQPLNETPSTCYSEKSIIVEEVIKKMKTPVTFLNITNLTGYRIDGHPSIYGGKSGKRSSTNVQDCSHWCLPGVPDTWNEILYFLLQSKR</sequence>
<keyword evidence="11" id="KW-1185">Reference proteome</keyword>
<dbReference type="Gramene" id="QL12p019841:mrna">
    <property type="protein sequence ID" value="QL12p019841:mrna"/>
    <property type="gene ID" value="QL12p019841"/>
</dbReference>
<evidence type="ECO:0000256" key="4">
    <source>
        <dbReference type="ARBA" id="ARBA00022968"/>
    </source>
</evidence>
<evidence type="ECO:0008006" key="12">
    <source>
        <dbReference type="Google" id="ProtNLM"/>
    </source>
</evidence>
<evidence type="ECO:0000259" key="9">
    <source>
        <dbReference type="Pfam" id="PF14416"/>
    </source>
</evidence>
<evidence type="ECO:0000256" key="6">
    <source>
        <dbReference type="ARBA" id="ARBA00023136"/>
    </source>
</evidence>